<organism evidence="2 3">
    <name type="scientific">Pseudescherichia vulneris NBRC 102420</name>
    <dbReference type="NCBI Taxonomy" id="1115515"/>
    <lineage>
        <taxon>Bacteria</taxon>
        <taxon>Pseudomonadati</taxon>
        <taxon>Pseudomonadota</taxon>
        <taxon>Gammaproteobacteria</taxon>
        <taxon>Enterobacterales</taxon>
        <taxon>Enterobacteriaceae</taxon>
        <taxon>Pseudescherichia</taxon>
    </lineage>
</organism>
<dbReference type="InterPro" id="IPR013320">
    <property type="entry name" value="ConA-like_dom_sf"/>
</dbReference>
<keyword evidence="3" id="KW-1185">Reference proteome</keyword>
<keyword evidence="1" id="KW-0843">Virulence</keyword>
<dbReference type="SUPFAM" id="SSF49899">
    <property type="entry name" value="Concanavalin A-like lectins/glucanases"/>
    <property type="match status" value="2"/>
</dbReference>
<evidence type="ECO:0008006" key="4">
    <source>
        <dbReference type="Google" id="ProtNLM"/>
    </source>
</evidence>
<evidence type="ECO:0000313" key="2">
    <source>
        <dbReference type="EMBL" id="GAL57537.1"/>
    </source>
</evidence>
<accession>A0A090VR07</accession>
<dbReference type="eggNOG" id="COG0497">
    <property type="taxonomic scope" value="Bacteria"/>
</dbReference>
<dbReference type="RefSeq" id="WP_077776489.1">
    <property type="nucleotide sequence ID" value="NZ_BBMZ01000007.1"/>
</dbReference>
<name>A0A090VR07_PSEVU</name>
<evidence type="ECO:0000256" key="1">
    <source>
        <dbReference type="ARBA" id="ARBA00023026"/>
    </source>
</evidence>
<dbReference type="PRINTS" id="PR01340">
    <property type="entry name" value="SALSPVAPROT"/>
</dbReference>
<dbReference type="Gene3D" id="2.60.120.200">
    <property type="match status" value="2"/>
</dbReference>
<dbReference type="Pfam" id="PF13385">
    <property type="entry name" value="Laminin_G_3"/>
    <property type="match status" value="2"/>
</dbReference>
<evidence type="ECO:0000313" key="3">
    <source>
        <dbReference type="Proteomes" id="UP000029462"/>
    </source>
</evidence>
<gene>
    <name evidence="2" type="ORF">EV102420_07_03580</name>
</gene>
<proteinExistence type="predicted"/>
<dbReference type="InterPro" id="IPR018003">
    <property type="entry name" value="Insecticidal_toxin/plasmid_vir"/>
</dbReference>
<dbReference type="Pfam" id="PF03538">
    <property type="entry name" value="VRP1"/>
    <property type="match status" value="1"/>
</dbReference>
<comment type="caution">
    <text evidence="2">The sequence shown here is derived from an EMBL/GenBank/DDBJ whole genome shotgun (WGS) entry which is preliminary data.</text>
</comment>
<dbReference type="EMBL" id="BBMZ01000007">
    <property type="protein sequence ID" value="GAL57537.1"/>
    <property type="molecule type" value="Genomic_DNA"/>
</dbReference>
<dbReference type="Proteomes" id="UP000029462">
    <property type="component" value="Unassembled WGS sequence"/>
</dbReference>
<protein>
    <recommendedName>
        <fullName evidence="4">LamG-like jellyroll fold domain-containing protein</fullName>
    </recommendedName>
</protein>
<dbReference type="STRING" id="1115515.EV102420_07_03580"/>
<reference evidence="2 3" key="1">
    <citation type="submission" date="2014-09" db="EMBL/GenBank/DDBJ databases">
        <title>Whole genome shotgun sequence of Escherichia vulneris NBRC 102420.</title>
        <authorList>
            <person name="Yoshida Y."/>
            <person name="Hosoyama A."/>
            <person name="Tsuchikane K."/>
            <person name="Ohji S."/>
            <person name="Ichikawa N."/>
            <person name="Kimura A."/>
            <person name="Yamazoe A."/>
            <person name="Ezaki T."/>
            <person name="Fujita N."/>
        </authorList>
    </citation>
    <scope>NUCLEOTIDE SEQUENCE [LARGE SCALE GENOMIC DNA]</scope>
    <source>
        <strain evidence="2 3">NBRC 102420</strain>
    </source>
</reference>
<dbReference type="InterPro" id="IPR003518">
    <property type="entry name" value="Sal_SpvA"/>
</dbReference>
<sequence length="1425" mass="154315">MTLSASPALLQVESALKVSPGSFTKNNYRSVFDIARTSRKQFIADNMSWLGLRGGKAWDLAVGQAQHIRRQFRENQLTRQIRQGLPQTLSGQPTVSSTSSNNIQGLVQDGPTWRNQFAENWQAYCQSDAPEAVDSPVSYLTWLYKQALSFEEEMKASSTADQVIPLAERRPDLATLTVDNDAINQQIPALQLVNEILENSIATSLPSEQSVDETLAETRYPTLLPYHFPHDQAELALLKAGVPLEEIISETAIDWPWFLNDAWQGARSASSIELASRLAPEQQTVVIEADNSTGSDLKSFYKANLGLETTDYTPFKDLDIFTYRLGITVPQVEELIAGNAGGTTVTASDNCDVVSITASDYGASFINSDSDAKPVSVESAYEYNTEFMPSDTGSNPIALNLSNTGLSVVAGKFNSGLACDATRQAQVYIADNISTDGSNSKNFTVAFWVKIPSDVPDQAIVVTNKTEQDALASKGITLFTKRDTEDFQLKLTVSDGSKDPLSYSFNVIPDSWNFLVIRYGGSKKLYIRGSKNGVDMNIESSIDFSSLGSIALPVESWGFNGNKGNYYYNAHTERRAVIIFDDITVWNRDLRDDEIENIISSTIPAGGLSDMYHYYALDGMIDDRLTGLSNARMDRINRMVRLQRWLGLSYEETDLLLSACIRAQGTNNTDFALNAHTLRALGVFRHWQQKYAINAFQFAAVLDEITPYAISPAVPFLDQVFNAPSLFDEPFAITGENVSYTEVTGDSARTVRQICAGLDITQAQFRVLADKVAAAQGDAQAKTFPLTLPVVSALYRLAMVPRWLGLSFADGAALLSLAGEGDAAWTTLAGVPQLAALSNGQPAGGDILDLLMALDAAAAWASDHNLSWVKNYLALQPEAGALAATSATVNFVNGIKQQLPAALLSEQSFSGVDLPKGSFLTINGDGLWVDSPEGTARGVQLNANLGQYGVLSSATNALTNGDKSFTIGMWLNISSEIDLSQDLPFLMNAVNFDAAKDLGICVANGFVGRGQLWVSITTENGTFGLLDDSILWQPDRWYWLAVTIDIAKKSATIYLWSEDGSIKSSASFLWQGSLLIHENNVWALCQNGTLDWPKNNGIVSYDDVTVWDCVLTEDDIAAIVASRKPAKLIRPAILSSNSDLFCDIIDCNGLVLPVATNYDVIASMVSADLDVAEITFASDADREQAISSLSGIINQARLAQNGIADSALAQMFSTGQSLPPYLLSWAGDSEYHLLSDSLAMNNGAALTDPSQVPATYLTDLFALGQRAGISRAFTLTPAALSIFLAHPDWFGVSDTTLSLTLLYRFSRYGDWLTVTGDEDRVLAYLSWVNGDTPPDGVQAADALALLLVWESSEVADATAALPGGLAKTVTDVDYVMRLQQLSTETGLSVTPLLATGELVPGGVTETWDAWQSAGESLVAAQSGQQ</sequence>